<accession>A0A5N6JYJ9</accession>
<dbReference type="EMBL" id="VIGI01000011">
    <property type="protein sequence ID" value="KAB8294234.1"/>
    <property type="molecule type" value="Genomic_DNA"/>
</dbReference>
<keyword evidence="3" id="KW-1185">Reference proteome</keyword>
<feature type="transmembrane region" description="Helical" evidence="1">
    <location>
        <begin position="20"/>
        <end position="42"/>
    </location>
</feature>
<dbReference type="Proteomes" id="UP000326757">
    <property type="component" value="Unassembled WGS sequence"/>
</dbReference>
<protein>
    <submittedName>
        <fullName evidence="2">Uncharacterized protein</fullName>
    </submittedName>
</protein>
<evidence type="ECO:0000313" key="3">
    <source>
        <dbReference type="Proteomes" id="UP000326757"/>
    </source>
</evidence>
<sequence length="107" mass="12344">MKFARYCPWHLSSSESLNGSVIYGIILQSLSILLIVANEFWISIFDFTQWIHTSGIHEIVEEIICDFSNFFIIGPNIWGRNSSVSKPAVLVFRDVLPVNNWTVWIVR</sequence>
<dbReference type="AlphaFoldDB" id="A0A5N6JYJ9"/>
<keyword evidence="1" id="KW-0472">Membrane</keyword>
<comment type="caution">
    <text evidence="2">The sequence shown here is derived from an EMBL/GenBank/DDBJ whole genome shotgun (WGS) entry which is preliminary data.</text>
</comment>
<proteinExistence type="predicted"/>
<name>A0A5N6JYJ9_MONLA</name>
<organism evidence="2 3">
    <name type="scientific">Monilinia laxa</name>
    <name type="common">Brown rot fungus</name>
    <name type="synonym">Sclerotinia laxa</name>
    <dbReference type="NCBI Taxonomy" id="61186"/>
    <lineage>
        <taxon>Eukaryota</taxon>
        <taxon>Fungi</taxon>
        <taxon>Dikarya</taxon>
        <taxon>Ascomycota</taxon>
        <taxon>Pezizomycotina</taxon>
        <taxon>Leotiomycetes</taxon>
        <taxon>Helotiales</taxon>
        <taxon>Sclerotiniaceae</taxon>
        <taxon>Monilinia</taxon>
    </lineage>
</organism>
<gene>
    <name evidence="2" type="ORF">EYC80_009667</name>
</gene>
<reference evidence="2 3" key="1">
    <citation type="submission" date="2019-06" db="EMBL/GenBank/DDBJ databases">
        <title>Genome Sequence of the Brown Rot Fungal Pathogen Monilinia laxa.</title>
        <authorList>
            <person name="De Miccolis Angelini R.M."/>
            <person name="Landi L."/>
            <person name="Abate D."/>
            <person name="Pollastro S."/>
            <person name="Romanazzi G."/>
            <person name="Faretra F."/>
        </authorList>
    </citation>
    <scope>NUCLEOTIDE SEQUENCE [LARGE SCALE GENOMIC DNA]</scope>
    <source>
        <strain evidence="2 3">Mlax316</strain>
    </source>
</reference>
<evidence type="ECO:0000313" key="2">
    <source>
        <dbReference type="EMBL" id="KAB8294234.1"/>
    </source>
</evidence>
<keyword evidence="1" id="KW-0812">Transmembrane</keyword>
<keyword evidence="1" id="KW-1133">Transmembrane helix</keyword>
<evidence type="ECO:0000256" key="1">
    <source>
        <dbReference type="SAM" id="Phobius"/>
    </source>
</evidence>